<dbReference type="AlphaFoldDB" id="A0AAX4JA41"/>
<accession>A0AAX4JA41</accession>
<evidence type="ECO:0000313" key="1">
    <source>
        <dbReference type="EMBL" id="WUR02767.1"/>
    </source>
</evidence>
<dbReference type="Proteomes" id="UP001334084">
    <property type="component" value="Chromosome 2"/>
</dbReference>
<organism evidence="1 2">
    <name type="scientific">Vairimorpha necatrix</name>
    <dbReference type="NCBI Taxonomy" id="6039"/>
    <lineage>
        <taxon>Eukaryota</taxon>
        <taxon>Fungi</taxon>
        <taxon>Fungi incertae sedis</taxon>
        <taxon>Microsporidia</taxon>
        <taxon>Nosematidae</taxon>
        <taxon>Vairimorpha</taxon>
    </lineage>
</organism>
<sequence>MQTISFYIYLNRLYKSDKLLAINNIKQRPKNIPLLLKYLRHDFLEDLGIYTKDITKQIISYNTSHYFINYRSYDIKYNILNLLNERNLDKFDSLFLLDFNMSFNRNFFSIDLSPFVLELVKKREINLNFIKLVKYVSPNTFWDLIRQNYNLLKFLLVHDKSLLDDKKVLMSLLGTNLTDLVILSLPYKEWASIRPHISDGFIKKYFYKFNIVDLLVLKDAKFVWNILKNESYKVRYQMYSEMKVDNKILNFVRQDLKNLVKSNYKMISKKYKSNLVDTISIIKEIVDQIVIFPPLIELSYSVISELEDIAKDICMFYILKFISEKSSFITGSSFSRWYFNLVRFIKLFYQEVDSSGLQDLIDLYIENKKYSCVLLFEITKTSSKLKDINEIFLYEDYDIKLKDDVYERYQVILKPEVKKCNIKYLTSYEVSKMDLECTDFEYEEEYLYVRNVARLISQNIKKVEDFEKIKKFFMKCCSSQEEDIRLIGNSMISKIEIFNKK</sequence>
<dbReference type="KEGG" id="vnx:VNE69_02286"/>
<evidence type="ECO:0000313" key="2">
    <source>
        <dbReference type="Proteomes" id="UP001334084"/>
    </source>
</evidence>
<reference evidence="1" key="1">
    <citation type="journal article" date="2024" name="BMC Genomics">
        <title>Functional annotation of a divergent genome using sequence and structure-based similarity.</title>
        <authorList>
            <person name="Svedberg D."/>
            <person name="Winiger R.R."/>
            <person name="Berg A."/>
            <person name="Sharma H."/>
            <person name="Tellgren-Roth C."/>
            <person name="Debrunner-Vossbrinck B.A."/>
            <person name="Vossbrinck C.R."/>
            <person name="Barandun J."/>
        </authorList>
    </citation>
    <scope>NUCLEOTIDE SEQUENCE</scope>
    <source>
        <strain evidence="1">Illinois isolate</strain>
    </source>
</reference>
<proteinExistence type="predicted"/>
<protein>
    <submittedName>
        <fullName evidence="1">Heat repeat protein</fullName>
    </submittedName>
</protein>
<dbReference type="RefSeq" id="XP_065328912.1">
    <property type="nucleotide sequence ID" value="XM_065472840.1"/>
</dbReference>
<keyword evidence="2" id="KW-1185">Reference proteome</keyword>
<dbReference type="GeneID" id="90540576"/>
<name>A0AAX4JA41_9MICR</name>
<dbReference type="EMBL" id="CP142727">
    <property type="protein sequence ID" value="WUR02767.1"/>
    <property type="molecule type" value="Genomic_DNA"/>
</dbReference>
<gene>
    <name evidence="1" type="ORF">VNE69_02286</name>
</gene>